<sequence length="133" mass="14324">GAPGEPLRCVRRLDGGYREVLQVSAPAVLSVEPTHVRLRRASLPALLAAREAPIDVVSAGPTRDPRVTVDHAGPYRPRPRVLPPPASDNPRERLLALTGALVERTPPRVVVPENVAAAADELLAFLRQHGYLS</sequence>
<dbReference type="Proteomes" id="UP000070598">
    <property type="component" value="Unassembled WGS sequence"/>
</dbReference>
<accession>A0A132NKQ0</accession>
<evidence type="ECO:0000256" key="1">
    <source>
        <dbReference type="SAM" id="MobiDB-lite"/>
    </source>
</evidence>
<feature type="non-terminal residue" evidence="2">
    <location>
        <position position="1"/>
    </location>
</feature>
<dbReference type="RefSeq" id="WP_232784348.1">
    <property type="nucleotide sequence ID" value="NZ_JYIK01000317.1"/>
</dbReference>
<name>A0A132NKQ0_9ACTN</name>
<proteinExistence type="predicted"/>
<evidence type="ECO:0000313" key="2">
    <source>
        <dbReference type="EMBL" id="KWX10719.1"/>
    </source>
</evidence>
<comment type="caution">
    <text evidence="2">The sequence shown here is derived from an EMBL/GenBank/DDBJ whole genome shotgun (WGS) entry which is preliminary data.</text>
</comment>
<reference evidence="3" key="1">
    <citation type="submission" date="2015-02" db="EMBL/GenBank/DDBJ databases">
        <title>Physiological reanalysis, assessment of diazotrophy, and genome sequences of multiple isolates of Streptomyces thermoautotrophicus.</title>
        <authorList>
            <person name="MacKellar D.C."/>
            <person name="Lieber L."/>
            <person name="Norman J."/>
            <person name="Bolger A."/>
            <person name="Tobin C."/>
            <person name="Murray J.W."/>
            <person name="Friesen M."/>
            <person name="Prell J."/>
        </authorList>
    </citation>
    <scope>NUCLEOTIDE SEQUENCE [LARGE SCALE GENOMIC DNA]</scope>
    <source>
        <strain evidence="3">UBT1</strain>
    </source>
</reference>
<evidence type="ECO:0000313" key="3">
    <source>
        <dbReference type="Proteomes" id="UP000070598"/>
    </source>
</evidence>
<dbReference type="InterPro" id="IPR014729">
    <property type="entry name" value="Rossmann-like_a/b/a_fold"/>
</dbReference>
<dbReference type="Gene3D" id="3.40.50.620">
    <property type="entry name" value="HUPs"/>
    <property type="match status" value="1"/>
</dbReference>
<dbReference type="PATRIC" id="fig|1469144.9.peg.5286"/>
<gene>
    <name evidence="2" type="ORF">TR74_01915</name>
</gene>
<dbReference type="SUPFAM" id="SSF52402">
    <property type="entry name" value="Adenine nucleotide alpha hydrolases-like"/>
    <property type="match status" value="1"/>
</dbReference>
<feature type="region of interest" description="Disordered" evidence="1">
    <location>
        <begin position="57"/>
        <end position="90"/>
    </location>
</feature>
<dbReference type="EMBL" id="JYIK01000317">
    <property type="protein sequence ID" value="KWX10719.1"/>
    <property type="molecule type" value="Genomic_DNA"/>
</dbReference>
<protein>
    <submittedName>
        <fullName evidence="2">Uncharacterized protein</fullName>
    </submittedName>
</protein>
<organism evidence="2 3">
    <name type="scientific">Carbonactinospora thermoautotrophica</name>
    <dbReference type="NCBI Taxonomy" id="1469144"/>
    <lineage>
        <taxon>Bacteria</taxon>
        <taxon>Bacillati</taxon>
        <taxon>Actinomycetota</taxon>
        <taxon>Actinomycetes</taxon>
        <taxon>Kitasatosporales</taxon>
        <taxon>Carbonactinosporaceae</taxon>
        <taxon>Carbonactinospora</taxon>
    </lineage>
</organism>
<dbReference type="AlphaFoldDB" id="A0A132NKQ0"/>